<accession>A0ABR3MAR8</accession>
<keyword evidence="3" id="KW-1185">Reference proteome</keyword>
<comment type="caution">
    <text evidence="2">The sequence shown here is derived from an EMBL/GenBank/DDBJ whole genome shotgun (WGS) entry which is preliminary data.</text>
</comment>
<protein>
    <recommendedName>
        <fullName evidence="4">Secreted protein</fullName>
    </recommendedName>
</protein>
<keyword evidence="1" id="KW-0472">Membrane</keyword>
<dbReference type="Proteomes" id="UP001558613">
    <property type="component" value="Unassembled WGS sequence"/>
</dbReference>
<gene>
    <name evidence="2" type="ORF">QQF64_008871</name>
</gene>
<dbReference type="EMBL" id="JAYMGO010000015">
    <property type="protein sequence ID" value="KAL1261044.1"/>
    <property type="molecule type" value="Genomic_DNA"/>
</dbReference>
<sequence>MVGFYLNIRPLVVFYYVLAFVSIVRCSTGESGFVARRLDSRGLQHMESLSECGEGKNDMRLYLINEVLHRHSYSRSSVTGQQQTKGSPYAVCVCVCVCTGSICVGFGGTQVDIHT</sequence>
<evidence type="ECO:0008006" key="4">
    <source>
        <dbReference type="Google" id="ProtNLM"/>
    </source>
</evidence>
<proteinExistence type="predicted"/>
<evidence type="ECO:0000256" key="1">
    <source>
        <dbReference type="SAM" id="Phobius"/>
    </source>
</evidence>
<reference evidence="2 3" key="1">
    <citation type="submission" date="2023-09" db="EMBL/GenBank/DDBJ databases">
        <authorList>
            <person name="Wang M."/>
        </authorList>
    </citation>
    <scope>NUCLEOTIDE SEQUENCE [LARGE SCALE GENOMIC DNA]</scope>
    <source>
        <strain evidence="2">GT-2023</strain>
        <tissue evidence="2">Liver</tissue>
    </source>
</reference>
<evidence type="ECO:0000313" key="2">
    <source>
        <dbReference type="EMBL" id="KAL1261044.1"/>
    </source>
</evidence>
<keyword evidence="1" id="KW-1133">Transmembrane helix</keyword>
<evidence type="ECO:0000313" key="3">
    <source>
        <dbReference type="Proteomes" id="UP001558613"/>
    </source>
</evidence>
<feature type="transmembrane region" description="Helical" evidence="1">
    <location>
        <begin position="12"/>
        <end position="35"/>
    </location>
</feature>
<name>A0ABR3MAR8_9TELE</name>
<keyword evidence="1" id="KW-0812">Transmembrane</keyword>
<organism evidence="2 3">
    <name type="scientific">Cirrhinus molitorella</name>
    <name type="common">mud carp</name>
    <dbReference type="NCBI Taxonomy" id="172907"/>
    <lineage>
        <taxon>Eukaryota</taxon>
        <taxon>Metazoa</taxon>
        <taxon>Chordata</taxon>
        <taxon>Craniata</taxon>
        <taxon>Vertebrata</taxon>
        <taxon>Euteleostomi</taxon>
        <taxon>Actinopterygii</taxon>
        <taxon>Neopterygii</taxon>
        <taxon>Teleostei</taxon>
        <taxon>Ostariophysi</taxon>
        <taxon>Cypriniformes</taxon>
        <taxon>Cyprinidae</taxon>
        <taxon>Labeoninae</taxon>
        <taxon>Labeonini</taxon>
        <taxon>Cirrhinus</taxon>
    </lineage>
</organism>